<dbReference type="Proteomes" id="UP000053370">
    <property type="component" value="Unassembled WGS sequence"/>
</dbReference>
<evidence type="ECO:0000256" key="12">
    <source>
        <dbReference type="ARBA" id="ARBA00031636"/>
    </source>
</evidence>
<dbReference type="GO" id="GO:0015297">
    <property type="term" value="F:antiporter activity"/>
    <property type="evidence" value="ECO:0007669"/>
    <property type="project" value="UniProtKB-KW"/>
</dbReference>
<dbReference type="InterPro" id="IPR050222">
    <property type="entry name" value="MATE_MdtK"/>
</dbReference>
<dbReference type="GO" id="GO:0005886">
    <property type="term" value="C:plasma membrane"/>
    <property type="evidence" value="ECO:0007669"/>
    <property type="project" value="UniProtKB-SubCell"/>
</dbReference>
<dbReference type="Pfam" id="PF01554">
    <property type="entry name" value="MatE"/>
    <property type="match status" value="2"/>
</dbReference>
<dbReference type="STRING" id="1678840.ATC1_1341"/>
<dbReference type="NCBIfam" id="TIGR00797">
    <property type="entry name" value="matE"/>
    <property type="match status" value="1"/>
</dbReference>
<dbReference type="CDD" id="cd13134">
    <property type="entry name" value="MATE_like_8"/>
    <property type="match status" value="1"/>
</dbReference>
<sequence length="458" mass="50400">MFHFLFSDKEYYRKIWNLAIPLILQNAINSSINLIDSLMIGSLGDVALGSVNICNQFYFYLFNTIIFGLVGGGAILNAQYWGARDTQNIHRIMGIQLIGCASVGIIFFTLTAILPNQILSLYSDDPEVIRTGAMYLSTLSISYLLFPITNMFASAHRCTGNTRVPMFTTGISLILKVILSWIFIFGHFGFPAMGVKGAAIGTLIARSGEFVLLISLTYLKKYPVAATFRNMFDFQKRVTRAAIKNILPVMINEGIWGLGTNVYSSIYANISTASIAAVGAVSPIDSLMFTIFLGVGDACGIMTGNLLGSNEKEKAYTYSKRSVTLSILLSLTIGSAVFLARKKILGIYSLSPEATDYAAHILAIMAACLWARTTSYTLIIGVLRAGGDVRFCLIVDSGCSWFIGIPIAFILANVFHQPISIVYFGVMMEEIFKSVIVFSRFISKKWMNNLAMEDIVYQ</sequence>
<dbReference type="InterPro" id="IPR048279">
    <property type="entry name" value="MdtK-like"/>
</dbReference>
<evidence type="ECO:0000256" key="2">
    <source>
        <dbReference type="ARBA" id="ARBA00004651"/>
    </source>
</evidence>
<keyword evidence="7" id="KW-1003">Cell membrane</keyword>
<dbReference type="PANTHER" id="PTHR43298">
    <property type="entry name" value="MULTIDRUG RESISTANCE PROTEIN NORM-RELATED"/>
    <property type="match status" value="1"/>
</dbReference>
<dbReference type="PANTHER" id="PTHR43298:SF2">
    <property type="entry name" value="FMN_FAD EXPORTER YEEO-RELATED"/>
    <property type="match status" value="1"/>
</dbReference>
<keyword evidence="10" id="KW-0406">Ion transport</keyword>
<keyword evidence="15" id="KW-1185">Reference proteome</keyword>
<gene>
    <name evidence="14" type="ORF">ATC1_1341</name>
</gene>
<feature type="transmembrane region" description="Helical" evidence="13">
    <location>
        <begin position="133"/>
        <end position="152"/>
    </location>
</feature>
<evidence type="ECO:0000256" key="3">
    <source>
        <dbReference type="ARBA" id="ARBA00010199"/>
    </source>
</evidence>
<keyword evidence="6" id="KW-0050">Antiport</keyword>
<evidence type="ECO:0000256" key="11">
    <source>
        <dbReference type="ARBA" id="ARBA00023136"/>
    </source>
</evidence>
<feature type="transmembrane region" description="Helical" evidence="13">
    <location>
        <begin position="92"/>
        <end position="113"/>
    </location>
</feature>
<evidence type="ECO:0000256" key="1">
    <source>
        <dbReference type="ARBA" id="ARBA00003408"/>
    </source>
</evidence>
<comment type="function">
    <text evidence="1">Multidrug efflux pump.</text>
</comment>
<keyword evidence="11 13" id="KW-0472">Membrane</keyword>
<dbReference type="OrthoDB" id="9776324at2"/>
<keyword evidence="8 13" id="KW-0812">Transmembrane</keyword>
<dbReference type="GO" id="GO:0006811">
    <property type="term" value="P:monoatomic ion transport"/>
    <property type="evidence" value="ECO:0007669"/>
    <property type="project" value="UniProtKB-KW"/>
</dbReference>
<name>A0A0S7BI57_9CHLR</name>
<evidence type="ECO:0000256" key="6">
    <source>
        <dbReference type="ARBA" id="ARBA00022449"/>
    </source>
</evidence>
<protein>
    <recommendedName>
        <fullName evidence="4">Probable multidrug resistance protein NorM</fullName>
    </recommendedName>
    <alternativeName>
        <fullName evidence="12">Multidrug-efflux transporter</fullName>
    </alternativeName>
</protein>
<keyword evidence="9 13" id="KW-1133">Transmembrane helix</keyword>
<comment type="subcellular location">
    <subcellularLocation>
        <location evidence="2">Cell membrane</location>
        <topology evidence="2">Multi-pass membrane protein</topology>
    </subcellularLocation>
</comment>
<feature type="transmembrane region" description="Helical" evidence="13">
    <location>
        <begin position="360"/>
        <end position="379"/>
    </location>
</feature>
<evidence type="ECO:0000256" key="7">
    <source>
        <dbReference type="ARBA" id="ARBA00022475"/>
    </source>
</evidence>
<dbReference type="PIRSF" id="PIRSF006603">
    <property type="entry name" value="DinF"/>
    <property type="match status" value="1"/>
</dbReference>
<reference evidence="14" key="1">
    <citation type="journal article" date="2015" name="Genome Announc.">
        <title>Draft Genome Sequence of Anaerolineae Strain TC1, a Novel Isolate from a Methanogenic Wastewater Treatment System.</title>
        <authorList>
            <person name="Matsuura N."/>
            <person name="Tourlousse D.M."/>
            <person name="Sun L."/>
            <person name="Toyonaga M."/>
            <person name="Kuroda K."/>
            <person name="Ohashi A."/>
            <person name="Cruz R."/>
            <person name="Yamaguchi T."/>
            <person name="Sekiguchi Y."/>
        </authorList>
    </citation>
    <scope>NUCLEOTIDE SEQUENCE [LARGE SCALE GENOMIC DNA]</scope>
    <source>
        <strain evidence="14">TC1</strain>
    </source>
</reference>
<evidence type="ECO:0000256" key="9">
    <source>
        <dbReference type="ARBA" id="ARBA00022989"/>
    </source>
</evidence>
<dbReference type="InterPro" id="IPR002528">
    <property type="entry name" value="MATE_fam"/>
</dbReference>
<accession>A0A0S7BI57</accession>
<evidence type="ECO:0000256" key="10">
    <source>
        <dbReference type="ARBA" id="ARBA00023065"/>
    </source>
</evidence>
<dbReference type="EMBL" id="DF968181">
    <property type="protein sequence ID" value="GAP40076.1"/>
    <property type="molecule type" value="Genomic_DNA"/>
</dbReference>
<organism evidence="14">
    <name type="scientific">Flexilinea flocculi</name>
    <dbReference type="NCBI Taxonomy" id="1678840"/>
    <lineage>
        <taxon>Bacteria</taxon>
        <taxon>Bacillati</taxon>
        <taxon>Chloroflexota</taxon>
        <taxon>Anaerolineae</taxon>
        <taxon>Anaerolineales</taxon>
        <taxon>Anaerolineaceae</taxon>
        <taxon>Flexilinea</taxon>
    </lineage>
</organism>
<evidence type="ECO:0000256" key="13">
    <source>
        <dbReference type="SAM" id="Phobius"/>
    </source>
</evidence>
<dbReference type="AlphaFoldDB" id="A0A0S7BI57"/>
<feature type="transmembrane region" description="Helical" evidence="13">
    <location>
        <begin position="391"/>
        <end position="415"/>
    </location>
</feature>
<proteinExistence type="inferred from homology"/>
<dbReference type="RefSeq" id="WP_062279073.1">
    <property type="nucleotide sequence ID" value="NZ_DF968181.1"/>
</dbReference>
<feature type="transmembrane region" description="Helical" evidence="13">
    <location>
        <begin position="322"/>
        <end position="340"/>
    </location>
</feature>
<comment type="similarity">
    <text evidence="3">Belongs to the multi antimicrobial extrusion (MATE) (TC 2.A.66.1) family.</text>
</comment>
<dbReference type="GO" id="GO:0042910">
    <property type="term" value="F:xenobiotic transmembrane transporter activity"/>
    <property type="evidence" value="ECO:0007669"/>
    <property type="project" value="InterPro"/>
</dbReference>
<evidence type="ECO:0000256" key="8">
    <source>
        <dbReference type="ARBA" id="ARBA00022692"/>
    </source>
</evidence>
<feature type="transmembrane region" description="Helical" evidence="13">
    <location>
        <begin position="57"/>
        <end position="80"/>
    </location>
</feature>
<feature type="transmembrane region" description="Helical" evidence="13">
    <location>
        <begin position="164"/>
        <end position="186"/>
    </location>
</feature>
<feature type="transmembrane region" description="Helical" evidence="13">
    <location>
        <begin position="421"/>
        <end position="442"/>
    </location>
</feature>
<evidence type="ECO:0000256" key="4">
    <source>
        <dbReference type="ARBA" id="ARBA00020268"/>
    </source>
</evidence>
<keyword evidence="5" id="KW-0813">Transport</keyword>
<evidence type="ECO:0000313" key="15">
    <source>
        <dbReference type="Proteomes" id="UP000053370"/>
    </source>
</evidence>
<evidence type="ECO:0000256" key="5">
    <source>
        <dbReference type="ARBA" id="ARBA00022448"/>
    </source>
</evidence>
<evidence type="ECO:0000313" key="14">
    <source>
        <dbReference type="EMBL" id="GAP40076.1"/>
    </source>
</evidence>